<feature type="signal peptide" evidence="1">
    <location>
        <begin position="1"/>
        <end position="23"/>
    </location>
</feature>
<evidence type="ECO:0000256" key="1">
    <source>
        <dbReference type="SAM" id="SignalP"/>
    </source>
</evidence>
<evidence type="ECO:0000313" key="3">
    <source>
        <dbReference type="Proteomes" id="UP001498398"/>
    </source>
</evidence>
<organism evidence="2 3">
    <name type="scientific">Marasmiellus scandens</name>
    <dbReference type="NCBI Taxonomy" id="2682957"/>
    <lineage>
        <taxon>Eukaryota</taxon>
        <taxon>Fungi</taxon>
        <taxon>Dikarya</taxon>
        <taxon>Basidiomycota</taxon>
        <taxon>Agaricomycotina</taxon>
        <taxon>Agaricomycetes</taxon>
        <taxon>Agaricomycetidae</taxon>
        <taxon>Agaricales</taxon>
        <taxon>Marasmiineae</taxon>
        <taxon>Omphalotaceae</taxon>
        <taxon>Marasmiellus</taxon>
    </lineage>
</organism>
<name>A0ABR1IS40_9AGAR</name>
<feature type="chain" id="PRO_5047324732" evidence="1">
    <location>
        <begin position="24"/>
        <end position="147"/>
    </location>
</feature>
<keyword evidence="3" id="KW-1185">Reference proteome</keyword>
<gene>
    <name evidence="2" type="ORF">VKT23_018404</name>
</gene>
<reference evidence="2 3" key="1">
    <citation type="submission" date="2024-01" db="EMBL/GenBank/DDBJ databases">
        <title>A draft genome for the cacao thread blight pathogen Marasmiellus scandens.</title>
        <authorList>
            <person name="Baruah I.K."/>
            <person name="Leung J."/>
            <person name="Bukari Y."/>
            <person name="Amoako-Attah I."/>
            <person name="Meinhardt L.W."/>
            <person name="Bailey B.A."/>
            <person name="Cohen S.P."/>
        </authorList>
    </citation>
    <scope>NUCLEOTIDE SEQUENCE [LARGE SCALE GENOMIC DNA]</scope>
    <source>
        <strain evidence="2 3">GH-19</strain>
    </source>
</reference>
<dbReference type="EMBL" id="JBANRG010000083">
    <property type="protein sequence ID" value="KAK7437688.1"/>
    <property type="molecule type" value="Genomic_DNA"/>
</dbReference>
<keyword evidence="1" id="KW-0732">Signal</keyword>
<protein>
    <submittedName>
        <fullName evidence="2">Uncharacterized protein</fullName>
    </submittedName>
</protein>
<dbReference type="Proteomes" id="UP001498398">
    <property type="component" value="Unassembled WGS sequence"/>
</dbReference>
<evidence type="ECO:0000313" key="2">
    <source>
        <dbReference type="EMBL" id="KAK7437688.1"/>
    </source>
</evidence>
<accession>A0ABR1IS40</accession>
<sequence length="147" mass="16331">MMLFSKLTAFAALFASASVSSYATPVEQRAALDVFVPQITSPVAGDVWVVGEKKNVTWDVSDPPTQITNSKGTLFLRKGNLTTTDVLAAGFDILDKRVLKEIQQYPDLERQLTHNRLRPEKEFFSFLPARFHSCVVITGALIQKSDI</sequence>
<proteinExistence type="predicted"/>
<comment type="caution">
    <text evidence="2">The sequence shown here is derived from an EMBL/GenBank/DDBJ whole genome shotgun (WGS) entry which is preliminary data.</text>
</comment>